<keyword evidence="2" id="KW-1185">Reference proteome</keyword>
<evidence type="ECO:0000313" key="1">
    <source>
        <dbReference type="EMBL" id="GAA4284624.1"/>
    </source>
</evidence>
<sequence>MAVSSDMSSSGFIDGVSQGCGRWWSGLRLVPFELYNDCRFRLRESWAPLGPEPGCWNGRIERMNQVRGVKDSVWFVKMNAVNPLLRRPSGRPKEKLST</sequence>
<protein>
    <submittedName>
        <fullName evidence="1">Uncharacterized protein</fullName>
    </submittedName>
</protein>
<comment type="caution">
    <text evidence="1">The sequence shown here is derived from an EMBL/GenBank/DDBJ whole genome shotgun (WGS) entry which is preliminary data.</text>
</comment>
<reference evidence="2" key="1">
    <citation type="journal article" date="2019" name="Int. J. Syst. Evol. Microbiol.">
        <title>The Global Catalogue of Microorganisms (GCM) 10K type strain sequencing project: providing services to taxonomists for standard genome sequencing and annotation.</title>
        <authorList>
            <consortium name="The Broad Institute Genomics Platform"/>
            <consortium name="The Broad Institute Genome Sequencing Center for Infectious Disease"/>
            <person name="Wu L."/>
            <person name="Ma J."/>
        </authorList>
    </citation>
    <scope>NUCLEOTIDE SEQUENCE [LARGE SCALE GENOMIC DNA]</scope>
    <source>
        <strain evidence="2">JCM 17458</strain>
    </source>
</reference>
<dbReference type="EMBL" id="BAABAZ010000006">
    <property type="protein sequence ID" value="GAA4284624.1"/>
    <property type="molecule type" value="Genomic_DNA"/>
</dbReference>
<dbReference type="Proteomes" id="UP001501586">
    <property type="component" value="Unassembled WGS sequence"/>
</dbReference>
<accession>A0ABP8EKZ8</accession>
<organism evidence="1 2">
    <name type="scientific">Brevibacterium daeguense</name>
    <dbReference type="NCBI Taxonomy" id="909936"/>
    <lineage>
        <taxon>Bacteria</taxon>
        <taxon>Bacillati</taxon>
        <taxon>Actinomycetota</taxon>
        <taxon>Actinomycetes</taxon>
        <taxon>Micrococcales</taxon>
        <taxon>Brevibacteriaceae</taxon>
        <taxon>Brevibacterium</taxon>
    </lineage>
</organism>
<evidence type="ECO:0000313" key="2">
    <source>
        <dbReference type="Proteomes" id="UP001501586"/>
    </source>
</evidence>
<proteinExistence type="predicted"/>
<name>A0ABP8EKZ8_9MICO</name>
<gene>
    <name evidence="1" type="ORF">GCM10022261_21550</name>
</gene>